<dbReference type="RefSeq" id="YP_009756890.1">
    <property type="nucleotide sequence ID" value="NC_047185.1"/>
</dbReference>
<dbReference type="PANTHER" id="PTHR11403">
    <property type="entry name" value="CYTOCHROME C OXIDASE SUBUNIT III"/>
    <property type="match status" value="1"/>
</dbReference>
<keyword evidence="4 8" id="KW-0812">Transmembrane</keyword>
<geneLocation type="mitochondrion" evidence="11"/>
<feature type="transmembrane region" description="Helical" evidence="9">
    <location>
        <begin position="154"/>
        <end position="176"/>
    </location>
</feature>
<dbReference type="AlphaFoldDB" id="A0A6G7WEC8"/>
<comment type="similarity">
    <text evidence="2 8">Belongs to the cytochrome c oxidase subunit 3 family.</text>
</comment>
<accession>A0A6G7WEC8</accession>
<dbReference type="GO" id="GO:0004129">
    <property type="term" value="F:cytochrome-c oxidase activity"/>
    <property type="evidence" value="ECO:0007669"/>
    <property type="project" value="InterPro"/>
</dbReference>
<organism evidence="11">
    <name type="scientific">Capsala pricei</name>
    <dbReference type="NCBI Taxonomy" id="651779"/>
    <lineage>
        <taxon>Eukaryota</taxon>
        <taxon>Metazoa</taxon>
        <taxon>Spiralia</taxon>
        <taxon>Lophotrochozoa</taxon>
        <taxon>Platyhelminthes</taxon>
        <taxon>Monogenea</taxon>
        <taxon>Monopisthocotylea</taxon>
        <taxon>Capsalidea</taxon>
        <taxon>Capsalidae</taxon>
        <taxon>Capsala</taxon>
    </lineage>
</organism>
<feature type="domain" description="Heme-copper oxidase subunit III family profile" evidence="10">
    <location>
        <begin position="1"/>
        <end position="216"/>
    </location>
</feature>
<evidence type="ECO:0000256" key="8">
    <source>
        <dbReference type="RuleBase" id="RU003375"/>
    </source>
</evidence>
<name>A0A6G7WEC8_9PLAT</name>
<keyword evidence="6 9" id="KW-1133">Transmembrane helix</keyword>
<dbReference type="InterPro" id="IPR024791">
    <property type="entry name" value="Cyt_c/ubiquinol_Oxase_su3"/>
</dbReference>
<dbReference type="GO" id="GO:0016020">
    <property type="term" value="C:membrane"/>
    <property type="evidence" value="ECO:0007669"/>
    <property type="project" value="UniProtKB-SubCell"/>
</dbReference>
<feature type="transmembrane region" description="Helical" evidence="9">
    <location>
        <begin position="123"/>
        <end position="142"/>
    </location>
</feature>
<dbReference type="GO" id="GO:0019646">
    <property type="term" value="P:aerobic electron transport chain"/>
    <property type="evidence" value="ECO:0007669"/>
    <property type="project" value="InterPro"/>
</dbReference>
<dbReference type="Pfam" id="PF00510">
    <property type="entry name" value="COX3"/>
    <property type="match status" value="1"/>
</dbReference>
<evidence type="ECO:0000313" key="11">
    <source>
        <dbReference type="EMBL" id="QIK50407.1"/>
    </source>
</evidence>
<dbReference type="CDD" id="cd00386">
    <property type="entry name" value="Heme_Cu_Oxidase_III_like"/>
    <property type="match status" value="1"/>
</dbReference>
<reference evidence="11" key="1">
    <citation type="submission" date="2019-11" db="EMBL/GenBank/DDBJ databases">
        <authorList>
            <person name="Yang C."/>
        </authorList>
    </citation>
    <scope>NUCLEOTIDE SEQUENCE</scope>
    <source>
        <tissue evidence="11">Muscle</tissue>
    </source>
</reference>
<evidence type="ECO:0000256" key="2">
    <source>
        <dbReference type="ARBA" id="ARBA00010581"/>
    </source>
</evidence>
<dbReference type="PANTHER" id="PTHR11403:SF7">
    <property type="entry name" value="CYTOCHROME C OXIDASE SUBUNIT 3"/>
    <property type="match status" value="1"/>
</dbReference>
<sequence>MTWLPIYNAFCVFIFLLSAIFWNMTGLLVFLALFGFSTLFLWLETDYSACFHFVDGFWLFILSELIVFISLLTTCIWFFEEEASHLSHSDDIPLFGCFLLLSSSVCVTAYHHEFGLSHKISPNLILCIILGLGFVLLQLFEFSECEVNILSTSYHASCFSTVGLHFSHVVIGLILLSGCFYLKESNLGYYYSTAVVWYWHFVDYIWLLVYIIVYIC</sequence>
<dbReference type="PROSITE" id="PS50253">
    <property type="entry name" value="COX3"/>
    <property type="match status" value="1"/>
</dbReference>
<comment type="subcellular location">
    <subcellularLocation>
        <location evidence="1">Membrane</location>
        <topology evidence="1">Multi-pass membrane protein</topology>
    </subcellularLocation>
</comment>
<evidence type="ECO:0000256" key="1">
    <source>
        <dbReference type="ARBA" id="ARBA00004141"/>
    </source>
</evidence>
<evidence type="ECO:0000259" key="10">
    <source>
        <dbReference type="PROSITE" id="PS50253"/>
    </source>
</evidence>
<protein>
    <recommendedName>
        <fullName evidence="3 8">Cytochrome c oxidase subunit 3</fullName>
    </recommendedName>
</protein>
<keyword evidence="7 9" id="KW-0472">Membrane</keyword>
<feature type="transmembrane region" description="Helical" evidence="9">
    <location>
        <begin position="57"/>
        <end position="79"/>
    </location>
</feature>
<dbReference type="EMBL" id="MN746360">
    <property type="protein sequence ID" value="QIK50407.1"/>
    <property type="molecule type" value="Genomic_DNA"/>
</dbReference>
<evidence type="ECO:0000256" key="9">
    <source>
        <dbReference type="SAM" id="Phobius"/>
    </source>
</evidence>
<evidence type="ECO:0000256" key="3">
    <source>
        <dbReference type="ARBA" id="ARBA00015944"/>
    </source>
</evidence>
<dbReference type="Gene3D" id="1.20.120.80">
    <property type="entry name" value="Cytochrome c oxidase, subunit III, four-helix bundle"/>
    <property type="match status" value="1"/>
</dbReference>
<evidence type="ECO:0000256" key="7">
    <source>
        <dbReference type="ARBA" id="ARBA00023136"/>
    </source>
</evidence>
<dbReference type="InterPro" id="IPR000298">
    <property type="entry name" value="Cyt_c_oxidase-like_su3"/>
</dbReference>
<dbReference type="GeneID" id="54597981"/>
<evidence type="ECO:0000256" key="5">
    <source>
        <dbReference type="ARBA" id="ARBA00022967"/>
    </source>
</evidence>
<gene>
    <name evidence="11" type="primary">cox3</name>
</gene>
<dbReference type="SUPFAM" id="SSF81452">
    <property type="entry name" value="Cytochrome c oxidase subunit III-like"/>
    <property type="match status" value="1"/>
</dbReference>
<keyword evidence="8 11" id="KW-0496">Mitochondrion</keyword>
<comment type="function">
    <text evidence="8">Component of the cytochrome c oxidase, the last enzyme in the mitochondrial electron transport chain which drives oxidative phosphorylation. The respiratory chain contains 3 multisubunit complexes succinate dehydrogenase (complex II, CII), ubiquinol-cytochrome c oxidoreductase (cytochrome b-c1 complex, complex III, CIII) and cytochrome c oxidase (complex IV, CIV), that cooperate to transfer electrons derived from NADH and succinate to molecular oxygen, creating an electrochemical gradient over the inner membrane that drives transmembrane transport and the ATP synthase. Cytochrome c oxidase is the component of the respiratory chain that catalyzes the reduction of oxygen to water. Electrons originating from reduced cytochrome c in the intermembrane space (IMS) are transferred via the dinuclear copper A center (CU(A)) of subunit 2 and heme A of subunit 1 to the active site in subunit 1, a binuclear center (BNC) formed by heme A3 and copper B (CU(B)). The BNC reduces molecular oxygen to 2 water molecules using 4 electrons from cytochrome c in the IMS and 4 protons from the mitochondrial matrix.</text>
</comment>
<dbReference type="InterPro" id="IPR013833">
    <property type="entry name" value="Cyt_c_oxidase_su3_a-hlx"/>
</dbReference>
<evidence type="ECO:0000256" key="6">
    <source>
        <dbReference type="ARBA" id="ARBA00022989"/>
    </source>
</evidence>
<feature type="transmembrane region" description="Helical" evidence="9">
    <location>
        <begin position="196"/>
        <end position="215"/>
    </location>
</feature>
<evidence type="ECO:0000256" key="4">
    <source>
        <dbReference type="ARBA" id="ARBA00022692"/>
    </source>
</evidence>
<dbReference type="InterPro" id="IPR035973">
    <property type="entry name" value="Cyt_c_oxidase_su3-like_sf"/>
</dbReference>
<feature type="transmembrane region" description="Helical" evidence="9">
    <location>
        <begin position="91"/>
        <end position="111"/>
    </location>
</feature>
<proteinExistence type="inferred from homology"/>
<keyword evidence="5" id="KW-1278">Translocase</keyword>